<dbReference type="InParanoid" id="B7FQS2"/>
<dbReference type="PANTHER" id="PTHR43364:SF4">
    <property type="entry name" value="NAD(P)-LINKED OXIDOREDUCTASE SUPERFAMILY PROTEIN"/>
    <property type="match status" value="1"/>
</dbReference>
<evidence type="ECO:0000313" key="3">
    <source>
        <dbReference type="EMBL" id="EEC51381.1"/>
    </source>
</evidence>
<dbReference type="Proteomes" id="UP000000759">
    <property type="component" value="Chromosome 1"/>
</dbReference>
<dbReference type="eggNOG" id="ENOG502QU2T">
    <property type="taxonomic scope" value="Eukaryota"/>
</dbReference>
<feature type="domain" description="NADP-dependent oxidoreductase" evidence="2">
    <location>
        <begin position="7"/>
        <end position="302"/>
    </location>
</feature>
<dbReference type="OMA" id="NYWHGDL"/>
<dbReference type="RefSeq" id="XP_002176918.1">
    <property type="nucleotide sequence ID" value="XM_002176882.1"/>
</dbReference>
<dbReference type="Pfam" id="PF00248">
    <property type="entry name" value="Aldo_ket_red"/>
    <property type="match status" value="1"/>
</dbReference>
<evidence type="ECO:0000259" key="2">
    <source>
        <dbReference type="Pfam" id="PF00248"/>
    </source>
</evidence>
<dbReference type="InterPro" id="IPR023210">
    <property type="entry name" value="NADP_OxRdtase_dom"/>
</dbReference>
<dbReference type="HOGENOM" id="CLU_023205_1_1_1"/>
<evidence type="ECO:0000313" key="4">
    <source>
        <dbReference type="Proteomes" id="UP000000759"/>
    </source>
</evidence>
<protein>
    <recommendedName>
        <fullName evidence="2">NADP-dependent oxidoreductase domain-containing protein</fullName>
    </recommendedName>
</protein>
<dbReference type="SUPFAM" id="SSF51430">
    <property type="entry name" value="NAD(P)-linked oxidoreductase"/>
    <property type="match status" value="1"/>
</dbReference>
<name>B7FQS2_PHATC</name>
<dbReference type="PaxDb" id="2850-Phatr43140"/>
<dbReference type="GO" id="GO:0016491">
    <property type="term" value="F:oxidoreductase activity"/>
    <property type="evidence" value="ECO:0007669"/>
    <property type="project" value="UniProtKB-KW"/>
</dbReference>
<dbReference type="AlphaFoldDB" id="B7FQS2"/>
<organism evidence="3 4">
    <name type="scientific">Phaeodactylum tricornutum (strain CCAP 1055/1)</name>
    <dbReference type="NCBI Taxonomy" id="556484"/>
    <lineage>
        <taxon>Eukaryota</taxon>
        <taxon>Sar</taxon>
        <taxon>Stramenopiles</taxon>
        <taxon>Ochrophyta</taxon>
        <taxon>Bacillariophyta</taxon>
        <taxon>Bacillariophyceae</taxon>
        <taxon>Bacillariophycidae</taxon>
        <taxon>Naviculales</taxon>
        <taxon>Phaeodactylaceae</taxon>
        <taxon>Phaeodactylum</taxon>
    </lineage>
</organism>
<sequence length="356" mass="39521">MKAPIPRLYLGTMTFAWSQTSSKVDHPVALEMVKKFISFNTERGEKLHRIDTARIYAGGSTEDMVGSVLAKLGLVDGIVAIGTKAHPSQKGGLSRNGIEDQFKASVIAMGAMKIDKVDEYYLHQPDTEYALLESLKCLHEMITNGAISAIGMSNYNVKEMERVFALVKKHDLTPPTVYQGLYNPLNRLVENELLPLLKANQCSFVAYNPLAAGLLAGKHTDPDQVQKGRFKDNQNYLPRFYTLANFDAIELIRQACEKESITMVEATYRWLLRHSALGLEDGVLLGASSLVQLDQNLKACSAAKERPPLPASVLQAFEKAWKLTENGAFPYWRSYSSDMPNRNSLDPGASYNATKK</sequence>
<dbReference type="GeneID" id="7196904"/>
<dbReference type="InterPro" id="IPR050523">
    <property type="entry name" value="AKR_Detox_Biosynth"/>
</dbReference>
<dbReference type="EMBL" id="CM000605">
    <property type="protein sequence ID" value="EEC51381.1"/>
    <property type="molecule type" value="Genomic_DNA"/>
</dbReference>
<keyword evidence="1" id="KW-0560">Oxidoreductase</keyword>
<dbReference type="STRING" id="556484.B7FQS2"/>
<reference evidence="4" key="2">
    <citation type="submission" date="2008-08" db="EMBL/GenBank/DDBJ databases">
        <authorList>
            <consortium name="Diatom Consortium"/>
            <person name="Grigoriev I."/>
            <person name="Grimwood J."/>
            <person name="Kuo A."/>
            <person name="Otillar R.P."/>
            <person name="Salamov A."/>
            <person name="Detter J.C."/>
            <person name="Lindquist E."/>
            <person name="Shapiro H."/>
            <person name="Lucas S."/>
            <person name="Glavina del Rio T."/>
            <person name="Pitluck S."/>
            <person name="Rokhsar D."/>
            <person name="Bowler C."/>
        </authorList>
    </citation>
    <scope>GENOME REANNOTATION</scope>
    <source>
        <strain evidence="4">CCAP 1055/1</strain>
    </source>
</reference>
<keyword evidence="4" id="KW-1185">Reference proteome</keyword>
<dbReference type="PANTHER" id="PTHR43364">
    <property type="entry name" value="NADH-SPECIFIC METHYLGLYOXAL REDUCTASE-RELATED"/>
    <property type="match status" value="1"/>
</dbReference>
<dbReference type="KEGG" id="pti:PHATRDRAFT_43140"/>
<reference evidence="3 4" key="1">
    <citation type="journal article" date="2008" name="Nature">
        <title>The Phaeodactylum genome reveals the evolutionary history of diatom genomes.</title>
        <authorList>
            <person name="Bowler C."/>
            <person name="Allen A.E."/>
            <person name="Badger J.H."/>
            <person name="Grimwood J."/>
            <person name="Jabbari K."/>
            <person name="Kuo A."/>
            <person name="Maheswari U."/>
            <person name="Martens C."/>
            <person name="Maumus F."/>
            <person name="Otillar R.P."/>
            <person name="Rayko E."/>
            <person name="Salamov A."/>
            <person name="Vandepoele K."/>
            <person name="Beszteri B."/>
            <person name="Gruber A."/>
            <person name="Heijde M."/>
            <person name="Katinka M."/>
            <person name="Mock T."/>
            <person name="Valentin K."/>
            <person name="Verret F."/>
            <person name="Berges J.A."/>
            <person name="Brownlee C."/>
            <person name="Cadoret J.P."/>
            <person name="Chiovitti A."/>
            <person name="Choi C.J."/>
            <person name="Coesel S."/>
            <person name="De Martino A."/>
            <person name="Detter J.C."/>
            <person name="Durkin C."/>
            <person name="Falciatore A."/>
            <person name="Fournet J."/>
            <person name="Haruta M."/>
            <person name="Huysman M.J."/>
            <person name="Jenkins B.D."/>
            <person name="Jiroutova K."/>
            <person name="Jorgensen R.E."/>
            <person name="Joubert Y."/>
            <person name="Kaplan A."/>
            <person name="Kroger N."/>
            <person name="Kroth P.G."/>
            <person name="La Roche J."/>
            <person name="Lindquist E."/>
            <person name="Lommer M."/>
            <person name="Martin-Jezequel V."/>
            <person name="Lopez P.J."/>
            <person name="Lucas S."/>
            <person name="Mangogna M."/>
            <person name="McGinnis K."/>
            <person name="Medlin L.K."/>
            <person name="Montsant A."/>
            <person name="Oudot-Le Secq M.P."/>
            <person name="Napoli C."/>
            <person name="Obornik M."/>
            <person name="Parker M.S."/>
            <person name="Petit J.L."/>
            <person name="Porcel B.M."/>
            <person name="Poulsen N."/>
            <person name="Robison M."/>
            <person name="Rychlewski L."/>
            <person name="Rynearson T.A."/>
            <person name="Schmutz J."/>
            <person name="Shapiro H."/>
            <person name="Siaut M."/>
            <person name="Stanley M."/>
            <person name="Sussman M.R."/>
            <person name="Taylor A.R."/>
            <person name="Vardi A."/>
            <person name="von Dassow P."/>
            <person name="Vyverman W."/>
            <person name="Willis A."/>
            <person name="Wyrwicz L.S."/>
            <person name="Rokhsar D.S."/>
            <person name="Weissenbach J."/>
            <person name="Armbrust E.V."/>
            <person name="Green B.R."/>
            <person name="Van de Peer Y."/>
            <person name="Grigoriev I.V."/>
        </authorList>
    </citation>
    <scope>NUCLEOTIDE SEQUENCE [LARGE SCALE GENOMIC DNA]</scope>
    <source>
        <strain evidence="3 4">CCAP 1055/1</strain>
    </source>
</reference>
<accession>B7FQS2</accession>
<dbReference type="Gene3D" id="3.20.20.100">
    <property type="entry name" value="NADP-dependent oxidoreductase domain"/>
    <property type="match status" value="1"/>
</dbReference>
<dbReference type="InterPro" id="IPR036812">
    <property type="entry name" value="NAD(P)_OxRdtase_dom_sf"/>
</dbReference>
<proteinExistence type="predicted"/>
<evidence type="ECO:0000256" key="1">
    <source>
        <dbReference type="ARBA" id="ARBA00023002"/>
    </source>
</evidence>
<gene>
    <name evidence="3" type="ORF">PHATRDRAFT_43140</name>
</gene>
<dbReference type="OrthoDB" id="2310150at2759"/>